<name>A0A1G8W7U0_9FLAO</name>
<evidence type="ECO:0000256" key="1">
    <source>
        <dbReference type="ARBA" id="ARBA00004370"/>
    </source>
</evidence>
<dbReference type="InterPro" id="IPR012338">
    <property type="entry name" value="Beta-lactam/transpept-like"/>
</dbReference>
<evidence type="ECO:0000313" key="6">
    <source>
        <dbReference type="Proteomes" id="UP000199580"/>
    </source>
</evidence>
<evidence type="ECO:0000256" key="3">
    <source>
        <dbReference type="SAM" id="SignalP"/>
    </source>
</evidence>
<sequence length="397" mass="45737">MTFRKAILYTKILLIGAVFTACSKQEKSDGSASEIAQSEFPQMQPSRVKYAKLSEAYINPKKEAVERFCNKYFRNEQNSISLLVAKNGQIIYERYQGDANRNKGIKIEKDTPLHIASVSKVFTATAVLLLADRGKIELDQKVNSILPEFPFPDISIRNLLSHRSGLRNYAYFVEEKGVWDLHKTLTNQDVLNLFTEKEIKCDCPADTRFCYCNTNYAMLALIIEKVTGLTYPEAMKTMIFKPLGMDHTYVFEYQKDKETATPSYKGNMEIALDHLDAVYGDKNIYSTPRDILKFDLARNAPTFLNDKLRKEIYQGYSNEHKGEKNYGLGIRMIEWENGQKFYFHNGWWHGNTSSYITMAKENVTIIALSNRFTKNTYAVRKLVPLFGDYPFKTDDDE</sequence>
<dbReference type="PROSITE" id="PS51257">
    <property type="entry name" value="PROKAR_LIPOPROTEIN"/>
    <property type="match status" value="1"/>
</dbReference>
<dbReference type="Proteomes" id="UP000199580">
    <property type="component" value="Unassembled WGS sequence"/>
</dbReference>
<keyword evidence="6" id="KW-1185">Reference proteome</keyword>
<dbReference type="InterPro" id="IPR001466">
    <property type="entry name" value="Beta-lactam-related"/>
</dbReference>
<protein>
    <submittedName>
        <fullName evidence="5">CubicO group peptidase, beta-lactamase class C family</fullName>
    </submittedName>
</protein>
<dbReference type="Gene3D" id="3.40.710.10">
    <property type="entry name" value="DD-peptidase/beta-lactamase superfamily"/>
    <property type="match status" value="1"/>
</dbReference>
<dbReference type="InterPro" id="IPR050491">
    <property type="entry name" value="AmpC-like"/>
</dbReference>
<keyword evidence="2" id="KW-0472">Membrane</keyword>
<comment type="subcellular location">
    <subcellularLocation>
        <location evidence="1">Membrane</location>
    </subcellularLocation>
</comment>
<reference evidence="5 6" key="1">
    <citation type="submission" date="2016-10" db="EMBL/GenBank/DDBJ databases">
        <authorList>
            <person name="de Groot N.N."/>
        </authorList>
    </citation>
    <scope>NUCLEOTIDE SEQUENCE [LARGE SCALE GENOMIC DNA]</scope>
    <source>
        <strain evidence="5 6">CGMCC 1.10076</strain>
    </source>
</reference>
<dbReference type="Pfam" id="PF00144">
    <property type="entry name" value="Beta-lactamase"/>
    <property type="match status" value="1"/>
</dbReference>
<feature type="signal peptide" evidence="3">
    <location>
        <begin position="1"/>
        <end position="20"/>
    </location>
</feature>
<dbReference type="GO" id="GO:0016020">
    <property type="term" value="C:membrane"/>
    <property type="evidence" value="ECO:0007669"/>
    <property type="project" value="UniProtKB-SubCell"/>
</dbReference>
<organism evidence="5 6">
    <name type="scientific">Flavobacterium noncentrifugens</name>
    <dbReference type="NCBI Taxonomy" id="1128970"/>
    <lineage>
        <taxon>Bacteria</taxon>
        <taxon>Pseudomonadati</taxon>
        <taxon>Bacteroidota</taxon>
        <taxon>Flavobacteriia</taxon>
        <taxon>Flavobacteriales</taxon>
        <taxon>Flavobacteriaceae</taxon>
        <taxon>Flavobacterium</taxon>
    </lineage>
</organism>
<evidence type="ECO:0000256" key="2">
    <source>
        <dbReference type="ARBA" id="ARBA00023136"/>
    </source>
</evidence>
<evidence type="ECO:0000313" key="5">
    <source>
        <dbReference type="EMBL" id="SDJ74348.1"/>
    </source>
</evidence>
<proteinExistence type="predicted"/>
<feature type="domain" description="Beta-lactamase-related" evidence="4">
    <location>
        <begin position="79"/>
        <end position="379"/>
    </location>
</feature>
<dbReference type="STRING" id="1128970.SAMN04487935_1691"/>
<dbReference type="AlphaFoldDB" id="A0A1G8W7U0"/>
<gene>
    <name evidence="5" type="ORF">SAMN04487935_1691</name>
</gene>
<feature type="chain" id="PRO_5011438323" evidence="3">
    <location>
        <begin position="21"/>
        <end position="397"/>
    </location>
</feature>
<dbReference type="PANTHER" id="PTHR46825:SF11">
    <property type="entry name" value="PENICILLIN-BINDING PROTEIN 4"/>
    <property type="match status" value="1"/>
</dbReference>
<evidence type="ECO:0000259" key="4">
    <source>
        <dbReference type="Pfam" id="PF00144"/>
    </source>
</evidence>
<accession>A0A1G8W7U0</accession>
<dbReference type="PANTHER" id="PTHR46825">
    <property type="entry name" value="D-ALANYL-D-ALANINE-CARBOXYPEPTIDASE/ENDOPEPTIDASE AMPH"/>
    <property type="match status" value="1"/>
</dbReference>
<dbReference type="RefSeq" id="WP_091393789.1">
    <property type="nucleotide sequence ID" value="NZ_BKAI01000003.1"/>
</dbReference>
<dbReference type="EMBL" id="FNEZ01000002">
    <property type="protein sequence ID" value="SDJ74348.1"/>
    <property type="molecule type" value="Genomic_DNA"/>
</dbReference>
<dbReference type="SUPFAM" id="SSF56601">
    <property type="entry name" value="beta-lactamase/transpeptidase-like"/>
    <property type="match status" value="1"/>
</dbReference>
<keyword evidence="3" id="KW-0732">Signal</keyword>
<dbReference type="OrthoDB" id="9793489at2"/>